<dbReference type="InterPro" id="IPR038222">
    <property type="entry name" value="DHHA2_dom_sf"/>
</dbReference>
<dbReference type="Pfam" id="PF01368">
    <property type="entry name" value="DHH"/>
    <property type="match status" value="1"/>
</dbReference>
<dbReference type="Gene3D" id="3.90.1640.10">
    <property type="entry name" value="inorganic pyrophosphatase (n-terminal core)"/>
    <property type="match status" value="1"/>
</dbReference>
<comment type="caution">
    <text evidence="6">The sequence shown here is derived from an EMBL/GenBank/DDBJ whole genome shotgun (WGS) entry which is preliminary data.</text>
</comment>
<evidence type="ECO:0000256" key="3">
    <source>
        <dbReference type="ARBA" id="ARBA00022801"/>
    </source>
</evidence>
<organism evidence="6 7">
    <name type="scientific">Ostreococcus tauri</name>
    <name type="common">Marine green alga</name>
    <dbReference type="NCBI Taxonomy" id="70448"/>
    <lineage>
        <taxon>Eukaryota</taxon>
        <taxon>Viridiplantae</taxon>
        <taxon>Chlorophyta</taxon>
        <taxon>Mamiellophyceae</taxon>
        <taxon>Mamiellales</taxon>
        <taxon>Bathycoccaceae</taxon>
        <taxon>Ostreococcus</taxon>
    </lineage>
</organism>
<dbReference type="SMART" id="SM01131">
    <property type="entry name" value="DHHA2"/>
    <property type="match status" value="1"/>
</dbReference>
<dbReference type="PANTHER" id="PTHR12112">
    <property type="entry name" value="BNIP - RELATED"/>
    <property type="match status" value="1"/>
</dbReference>
<dbReference type="InterPro" id="IPR001667">
    <property type="entry name" value="DDH_dom"/>
</dbReference>
<feature type="domain" description="DHHA2" evidence="5">
    <location>
        <begin position="229"/>
        <end position="379"/>
    </location>
</feature>
<dbReference type="GO" id="GO:0004309">
    <property type="term" value="F:exopolyphosphatase activity"/>
    <property type="evidence" value="ECO:0007669"/>
    <property type="project" value="TreeGrafter"/>
</dbReference>
<protein>
    <submittedName>
        <fullName evidence="6">DHHA2</fullName>
    </submittedName>
</protein>
<dbReference type="InParanoid" id="A0A090N409"/>
<evidence type="ECO:0000313" key="6">
    <source>
        <dbReference type="EMBL" id="CEF99048.1"/>
    </source>
</evidence>
<sequence length="382" mass="41342">MAPASSDGALEGLDAYLRRAREAFLRDPSSVTCALGNEACDLDSVASALAVGYARAMTTSAIVTPIAQCLRRDLALRPDVVRALDAVGVSVESLTCAEDVEAAGEARTPREVILVDHNAITVRVVPKSWETRVVEIIDHHDDAGAHGDAAVRTIELVGSCSSLVYRDVVAPTRRDDIARQVARLLLGAIVLDTRLLDASTTRASAVDFEAAKALREALGWDEREMGDEYETLSLARHDQSSFSCAQLLAKDYKQWTFGRHEVGVASFGVRFQDLVARQDTTSIDVECAAFICERGIDVLFMMSSFEDVDANGAFARQIAATTSPSCALDANELLTELGTHTRMSSLAIRDPPNALRSARAQLDVKASRKKIQPLLAEMFAEM</sequence>
<evidence type="ECO:0000256" key="4">
    <source>
        <dbReference type="ARBA" id="ARBA00023211"/>
    </source>
</evidence>
<evidence type="ECO:0000256" key="1">
    <source>
        <dbReference type="ARBA" id="ARBA00001936"/>
    </source>
</evidence>
<keyword evidence="4" id="KW-0464">Manganese</keyword>
<reference evidence="7" key="1">
    <citation type="journal article" date="2006" name="Proc. Natl. Acad. Sci. U.S.A.">
        <title>Genome analysis of the smallest free-living eukaryote Ostreococcus tauri unveils many unique features.</title>
        <authorList>
            <person name="Derelle E."/>
            <person name="Ferraz C."/>
            <person name="Rombauts S."/>
            <person name="Rouze P."/>
            <person name="Worden A.Z."/>
            <person name="Robbens S."/>
            <person name="Partensky F."/>
            <person name="Degroeve S."/>
            <person name="Echeynie S."/>
            <person name="Cooke R."/>
            <person name="Saeys Y."/>
            <person name="Wuyts J."/>
            <person name="Jabbari K."/>
            <person name="Bowler C."/>
            <person name="Panaud O."/>
            <person name="Piegu B."/>
            <person name="Ball S.G."/>
            <person name="Ral J.-P."/>
            <person name="Bouget F.-Y."/>
            <person name="Piganeau G."/>
            <person name="De Baets B."/>
            <person name="Picard A."/>
            <person name="Delseny M."/>
            <person name="Demaille J."/>
            <person name="Van de Peer Y."/>
            <person name="Moreau H."/>
        </authorList>
    </citation>
    <scope>NUCLEOTIDE SEQUENCE [LARGE SCALE GENOMIC DNA]</scope>
    <source>
        <strain evidence="7">OTTH 0595 / CCAP 157/2 / RCC745</strain>
    </source>
</reference>
<dbReference type="STRING" id="70448.A0A090N409"/>
<dbReference type="EMBL" id="CAID01000009">
    <property type="protein sequence ID" value="CEF99048.1"/>
    <property type="molecule type" value="Genomic_DNA"/>
</dbReference>
<comment type="cofactor">
    <cofactor evidence="1">
        <name>Mn(2+)</name>
        <dbReference type="ChEBI" id="CHEBI:29035"/>
    </cofactor>
</comment>
<dbReference type="KEGG" id="ota:OT_ostta09g02070"/>
<reference evidence="6 7" key="2">
    <citation type="journal article" date="2014" name="BMC Genomics">
        <title>An improved genome of the model marine alga Ostreococcus tauri unfolds by assessing Illumina de novo assemblies.</title>
        <authorList>
            <person name="Blanc-Mathieu R."/>
            <person name="Verhelst B."/>
            <person name="Derelle E."/>
            <person name="Rombauts S."/>
            <person name="Bouget F.Y."/>
            <person name="Carre I."/>
            <person name="Chateau A."/>
            <person name="Eyre-Walker A."/>
            <person name="Grimsley N."/>
            <person name="Moreau H."/>
            <person name="Piegu B."/>
            <person name="Rivals E."/>
            <person name="Schackwitz W."/>
            <person name="Van de Peer Y."/>
            <person name="Piganeau G."/>
        </authorList>
    </citation>
    <scope>NUCLEOTIDE SEQUENCE [LARGE SCALE GENOMIC DNA]</scope>
    <source>
        <strain evidence="7">OTTH 0595 / CCAP 157/2 / RCC745</strain>
    </source>
</reference>
<evidence type="ECO:0000259" key="5">
    <source>
        <dbReference type="SMART" id="SM01131"/>
    </source>
</evidence>
<accession>A0A090N409</accession>
<dbReference type="GO" id="GO:0005737">
    <property type="term" value="C:cytoplasm"/>
    <property type="evidence" value="ECO:0007669"/>
    <property type="project" value="InterPro"/>
</dbReference>
<dbReference type="GeneID" id="9831771"/>
<keyword evidence="7" id="KW-1185">Reference proteome</keyword>
<dbReference type="AlphaFoldDB" id="A0A090N409"/>
<dbReference type="InterPro" id="IPR004097">
    <property type="entry name" value="DHHA2"/>
</dbReference>
<dbReference type="InterPro" id="IPR038763">
    <property type="entry name" value="DHH_sf"/>
</dbReference>
<gene>
    <name evidence="6" type="ORF">OT_ostta09g02070</name>
</gene>
<name>A0A090N409_OSTTA</name>
<dbReference type="Pfam" id="PF02833">
    <property type="entry name" value="DHHA2"/>
    <property type="match status" value="1"/>
</dbReference>
<dbReference type="Proteomes" id="UP000009170">
    <property type="component" value="Unassembled WGS sequence"/>
</dbReference>
<dbReference type="SUPFAM" id="SSF64182">
    <property type="entry name" value="DHH phosphoesterases"/>
    <property type="match status" value="1"/>
</dbReference>
<dbReference type="PANTHER" id="PTHR12112:SF39">
    <property type="entry name" value="EG:152A3.5 PROTEIN (FBGN0003116_PN PROTEIN)"/>
    <property type="match status" value="1"/>
</dbReference>
<dbReference type="RefSeq" id="XP_022839618.1">
    <property type="nucleotide sequence ID" value="XM_022983343.1"/>
</dbReference>
<dbReference type="Gene3D" id="3.10.310.20">
    <property type="entry name" value="DHHA2 domain"/>
    <property type="match status" value="1"/>
</dbReference>
<keyword evidence="2" id="KW-0479">Metal-binding</keyword>
<dbReference type="OrthoDB" id="374045at2759"/>
<evidence type="ECO:0000256" key="2">
    <source>
        <dbReference type="ARBA" id="ARBA00022723"/>
    </source>
</evidence>
<proteinExistence type="predicted"/>
<keyword evidence="3" id="KW-0378">Hydrolase</keyword>
<dbReference type="GO" id="GO:0046872">
    <property type="term" value="F:metal ion binding"/>
    <property type="evidence" value="ECO:0007669"/>
    <property type="project" value="UniProtKB-KW"/>
</dbReference>
<evidence type="ECO:0000313" key="7">
    <source>
        <dbReference type="Proteomes" id="UP000009170"/>
    </source>
</evidence>